<dbReference type="PANTHER" id="PTHR43691">
    <property type="entry name" value="URIDINE PHOSPHORYLASE"/>
    <property type="match status" value="1"/>
</dbReference>
<dbReference type="EC" id="2.4.2.3" evidence="2"/>
<dbReference type="PROSITE" id="PS01232">
    <property type="entry name" value="PNP_UDP_1"/>
    <property type="match status" value="1"/>
</dbReference>
<name>A0ABY5JLB5_9BACI</name>
<evidence type="ECO:0000256" key="5">
    <source>
        <dbReference type="ARBA" id="ARBA00022679"/>
    </source>
</evidence>
<keyword evidence="4" id="KW-0328">Glycosyltransferase</keyword>
<dbReference type="CDD" id="cd17767">
    <property type="entry name" value="UP_EcUdp-like"/>
    <property type="match status" value="1"/>
</dbReference>
<evidence type="ECO:0000313" key="8">
    <source>
        <dbReference type="EMBL" id="UUI01095.1"/>
    </source>
</evidence>
<evidence type="ECO:0000256" key="4">
    <source>
        <dbReference type="ARBA" id="ARBA00022676"/>
    </source>
</evidence>
<dbReference type="InterPro" id="IPR018016">
    <property type="entry name" value="Nucleoside_phosphorylase_CS"/>
</dbReference>
<dbReference type="InterPro" id="IPR035994">
    <property type="entry name" value="Nucleoside_phosphorylase_sf"/>
</dbReference>
<comment type="similarity">
    <text evidence="1">Belongs to the PNP/UDP phosphorylase family.</text>
</comment>
<evidence type="ECO:0000313" key="9">
    <source>
        <dbReference type="Proteomes" id="UP001059773"/>
    </source>
</evidence>
<protein>
    <recommendedName>
        <fullName evidence="3">Uridine phosphorylase</fullName>
        <ecNumber evidence="2">2.4.2.3</ecNumber>
    </recommendedName>
</protein>
<organism evidence="8 9">
    <name type="scientific">Oceanobacillus jeddahense</name>
    <dbReference type="NCBI Taxonomy" id="1462527"/>
    <lineage>
        <taxon>Bacteria</taxon>
        <taxon>Bacillati</taxon>
        <taxon>Bacillota</taxon>
        <taxon>Bacilli</taxon>
        <taxon>Bacillales</taxon>
        <taxon>Bacillaceae</taxon>
        <taxon>Oceanobacillus</taxon>
    </lineage>
</organism>
<keyword evidence="5" id="KW-0808">Transferase</keyword>
<dbReference type="Proteomes" id="UP001059773">
    <property type="component" value="Chromosome"/>
</dbReference>
<evidence type="ECO:0000256" key="6">
    <source>
        <dbReference type="ARBA" id="ARBA00048447"/>
    </source>
</evidence>
<comment type="catalytic activity">
    <reaction evidence="6">
        <text>uridine + phosphate = alpha-D-ribose 1-phosphate + uracil</text>
        <dbReference type="Rhea" id="RHEA:24388"/>
        <dbReference type="ChEBI" id="CHEBI:16704"/>
        <dbReference type="ChEBI" id="CHEBI:17568"/>
        <dbReference type="ChEBI" id="CHEBI:43474"/>
        <dbReference type="ChEBI" id="CHEBI:57720"/>
        <dbReference type="EC" id="2.4.2.3"/>
    </reaction>
</comment>
<dbReference type="SUPFAM" id="SSF53167">
    <property type="entry name" value="Purine and uridine phosphorylases"/>
    <property type="match status" value="1"/>
</dbReference>
<dbReference type="PANTHER" id="PTHR43691:SF11">
    <property type="entry name" value="FI09636P-RELATED"/>
    <property type="match status" value="1"/>
</dbReference>
<sequence length="246" mass="27041">MLDKKVQPHIQLSNDLAVDKVLLPGDPARVERLKKWLDDPKELAFNREYRSLIGSYKGTSILVMSTGMGGPSTGIGVEELANISVKYAIRIGSCGALQPEMKIGDLLVATAAVRDEGTTKAYMEEIYPAVPDYQLLSNIKQALETNHFPYHFGLVRSHDSFYTDKEASIDAYWSNKGIWGADMETSSLFVIGGLRGMRTASILNVVVTADGDLESDINKFVNTEEKVMEGENHQIKVALEALASIT</sequence>
<reference evidence="8" key="1">
    <citation type="submission" date="2022-07" db="EMBL/GenBank/DDBJ databases">
        <title>FELIX.</title>
        <authorList>
            <person name="Wan K.H."/>
            <person name="Park S."/>
            <person name="Lawrence Q."/>
            <person name="Eichenberger J.P."/>
            <person name="Booth B.W."/>
            <person name="Piaggio A.J."/>
            <person name="Chandler J.C."/>
            <person name="Franklin A.B."/>
            <person name="Celniker S.E."/>
        </authorList>
    </citation>
    <scope>NUCLEOTIDE SEQUENCE</scope>
    <source>
        <strain evidence="8">QA-1986 374</strain>
    </source>
</reference>
<evidence type="ECO:0000256" key="2">
    <source>
        <dbReference type="ARBA" id="ARBA00011888"/>
    </source>
</evidence>
<dbReference type="Pfam" id="PF01048">
    <property type="entry name" value="PNP_UDP_1"/>
    <property type="match status" value="1"/>
</dbReference>
<accession>A0ABY5JLB5</accession>
<dbReference type="RefSeq" id="WP_256706519.1">
    <property type="nucleotide sequence ID" value="NZ_CP101914.1"/>
</dbReference>
<keyword evidence="9" id="KW-1185">Reference proteome</keyword>
<feature type="domain" description="Nucleoside phosphorylase" evidence="7">
    <location>
        <begin position="21"/>
        <end position="227"/>
    </location>
</feature>
<dbReference type="InterPro" id="IPR000845">
    <property type="entry name" value="Nucleoside_phosphorylase_d"/>
</dbReference>
<evidence type="ECO:0000256" key="3">
    <source>
        <dbReference type="ARBA" id="ARBA00021980"/>
    </source>
</evidence>
<proteinExistence type="inferred from homology"/>
<dbReference type="Gene3D" id="3.40.50.1580">
    <property type="entry name" value="Nucleoside phosphorylase domain"/>
    <property type="match status" value="1"/>
</dbReference>
<evidence type="ECO:0000259" key="7">
    <source>
        <dbReference type="Pfam" id="PF01048"/>
    </source>
</evidence>
<gene>
    <name evidence="8" type="ORF">NP439_13590</name>
</gene>
<evidence type="ECO:0000256" key="1">
    <source>
        <dbReference type="ARBA" id="ARBA00010456"/>
    </source>
</evidence>
<dbReference type="EMBL" id="CP101914">
    <property type="protein sequence ID" value="UUI01095.1"/>
    <property type="molecule type" value="Genomic_DNA"/>
</dbReference>